<gene>
    <name evidence="2" type="ORF">ABZZ21_32245</name>
</gene>
<feature type="domain" description="MmyB-like transcription regulator ligand binding" evidence="1">
    <location>
        <begin position="12"/>
        <end position="88"/>
    </location>
</feature>
<dbReference type="RefSeq" id="WP_355401491.1">
    <property type="nucleotide sequence ID" value="NZ_JBEGHN010000034.1"/>
</dbReference>
<evidence type="ECO:0000259" key="1">
    <source>
        <dbReference type="Pfam" id="PF17765"/>
    </source>
</evidence>
<organism evidence="2 3">
    <name type="scientific">Streptomyces ossamyceticus</name>
    <dbReference type="NCBI Taxonomy" id="249581"/>
    <lineage>
        <taxon>Bacteria</taxon>
        <taxon>Bacillati</taxon>
        <taxon>Actinomycetota</taxon>
        <taxon>Actinomycetes</taxon>
        <taxon>Kitasatosporales</taxon>
        <taxon>Streptomycetaceae</taxon>
        <taxon>Streptomyces</taxon>
    </lineage>
</organism>
<reference evidence="2 3" key="1">
    <citation type="submission" date="2024-06" db="EMBL/GenBank/DDBJ databases">
        <title>The Natural Products Discovery Center: Release of the First 8490 Sequenced Strains for Exploring Actinobacteria Biosynthetic Diversity.</title>
        <authorList>
            <person name="Kalkreuter E."/>
            <person name="Kautsar S.A."/>
            <person name="Yang D."/>
            <person name="Bader C.D."/>
            <person name="Teijaro C.N."/>
            <person name="Fluegel L."/>
            <person name="Davis C.M."/>
            <person name="Simpson J.R."/>
            <person name="Lauterbach L."/>
            <person name="Steele A.D."/>
            <person name="Gui C."/>
            <person name="Meng S."/>
            <person name="Li G."/>
            <person name="Viehrig K."/>
            <person name="Ye F."/>
            <person name="Su P."/>
            <person name="Kiefer A.F."/>
            <person name="Nichols A."/>
            <person name="Cepeda A.J."/>
            <person name="Yan W."/>
            <person name="Fan B."/>
            <person name="Jiang Y."/>
            <person name="Adhikari A."/>
            <person name="Zheng C.-J."/>
            <person name="Schuster L."/>
            <person name="Cowan T.M."/>
            <person name="Smanski M.J."/>
            <person name="Chevrette M.G."/>
            <person name="De Carvalho L.P.S."/>
            <person name="Shen B."/>
        </authorList>
    </citation>
    <scope>NUCLEOTIDE SEQUENCE [LARGE SCALE GENOMIC DNA]</scope>
    <source>
        <strain evidence="2 3">NPDC006434</strain>
    </source>
</reference>
<dbReference type="PANTHER" id="PTHR35010">
    <property type="entry name" value="BLL4672 PROTEIN-RELATED"/>
    <property type="match status" value="1"/>
</dbReference>
<proteinExistence type="predicted"/>
<sequence>MPSTPDCFLPRPRLPALLRRRGGRHDRHRALLRAEAGRDPHDRSLRELVGELSTPSPDFRAMWAAHDVRIRHEGVKRLRHPEVGGLELA</sequence>
<dbReference type="Gene3D" id="3.30.450.180">
    <property type="match status" value="1"/>
</dbReference>
<evidence type="ECO:0000313" key="2">
    <source>
        <dbReference type="EMBL" id="MET9849136.1"/>
    </source>
</evidence>
<dbReference type="PANTHER" id="PTHR35010:SF2">
    <property type="entry name" value="BLL4672 PROTEIN"/>
    <property type="match status" value="1"/>
</dbReference>
<accession>A0ABV2V5N5</accession>
<dbReference type="Pfam" id="PF17765">
    <property type="entry name" value="MLTR_LBD"/>
    <property type="match status" value="1"/>
</dbReference>
<evidence type="ECO:0000313" key="3">
    <source>
        <dbReference type="Proteomes" id="UP001550210"/>
    </source>
</evidence>
<dbReference type="InterPro" id="IPR041413">
    <property type="entry name" value="MLTR_LBD"/>
</dbReference>
<name>A0ABV2V5N5_9ACTN</name>
<dbReference type="Proteomes" id="UP001550210">
    <property type="component" value="Unassembled WGS sequence"/>
</dbReference>
<dbReference type="EMBL" id="JBEXPZ010000048">
    <property type="protein sequence ID" value="MET9849136.1"/>
    <property type="molecule type" value="Genomic_DNA"/>
</dbReference>
<keyword evidence="3" id="KW-1185">Reference proteome</keyword>
<comment type="caution">
    <text evidence="2">The sequence shown here is derived from an EMBL/GenBank/DDBJ whole genome shotgun (WGS) entry which is preliminary data.</text>
</comment>
<protein>
    <recommendedName>
        <fullName evidence="1">MmyB-like transcription regulator ligand binding domain-containing protein</fullName>
    </recommendedName>
</protein>